<proteinExistence type="inferred from homology"/>
<evidence type="ECO:0000256" key="7">
    <source>
        <dbReference type="SAM" id="MobiDB-lite"/>
    </source>
</evidence>
<reference evidence="9 10" key="1">
    <citation type="submission" date="2020-11" db="EMBL/GenBank/DDBJ databases">
        <title>The Complete Genome of Pseudomonas fragi A13BB.</title>
        <authorList>
            <person name="Awolope O.K."/>
            <person name="O'Driscoll N.H."/>
            <person name="Di Salvo A."/>
            <person name="Lamb A.J."/>
        </authorList>
    </citation>
    <scope>NUCLEOTIDE SEQUENCE [LARGE SCALE GENOMIC DNA]</scope>
    <source>
        <strain evidence="9 10">A13BB</strain>
    </source>
</reference>
<dbReference type="EMBL" id="CP065202">
    <property type="protein sequence ID" value="QPL33007.1"/>
    <property type="molecule type" value="Genomic_DNA"/>
</dbReference>
<evidence type="ECO:0000256" key="6">
    <source>
        <dbReference type="RuleBase" id="RU000481"/>
    </source>
</evidence>
<dbReference type="RefSeq" id="WP_169846426.1">
    <property type="nucleotide sequence ID" value="NZ_CP065202.1"/>
</dbReference>
<dbReference type="InterPro" id="IPR015424">
    <property type="entry name" value="PyrdxlP-dep_Trfase"/>
</dbReference>
<dbReference type="InterPro" id="IPR004838">
    <property type="entry name" value="NHTrfase_class1_PyrdxlP-BS"/>
</dbReference>
<dbReference type="EC" id="2.6.1.-" evidence="6"/>
<dbReference type="NCBIfam" id="NF004769">
    <property type="entry name" value="PRK06107.1"/>
    <property type="match status" value="1"/>
</dbReference>
<dbReference type="InterPro" id="IPR015421">
    <property type="entry name" value="PyrdxlP-dep_Trfase_major"/>
</dbReference>
<comment type="similarity">
    <text evidence="2 6">Belongs to the class-I pyridoxal-phosphate-dependent aminotransferase family.</text>
</comment>
<feature type="region of interest" description="Disordered" evidence="7">
    <location>
        <begin position="1"/>
        <end position="26"/>
    </location>
</feature>
<evidence type="ECO:0000256" key="2">
    <source>
        <dbReference type="ARBA" id="ARBA00007441"/>
    </source>
</evidence>
<dbReference type="PANTHER" id="PTHR46383:SF1">
    <property type="entry name" value="ASPARTATE AMINOTRANSFERASE"/>
    <property type="match status" value="1"/>
</dbReference>
<evidence type="ECO:0000256" key="5">
    <source>
        <dbReference type="ARBA" id="ARBA00022898"/>
    </source>
</evidence>
<keyword evidence="5" id="KW-0663">Pyridoxal phosphate</keyword>
<organism evidence="9 10">
    <name type="scientific">Pseudomonas fragi</name>
    <dbReference type="NCBI Taxonomy" id="296"/>
    <lineage>
        <taxon>Bacteria</taxon>
        <taxon>Pseudomonadati</taxon>
        <taxon>Pseudomonadota</taxon>
        <taxon>Gammaproteobacteria</taxon>
        <taxon>Pseudomonadales</taxon>
        <taxon>Pseudomonadaceae</taxon>
        <taxon>Pseudomonas</taxon>
    </lineage>
</organism>
<dbReference type="FunFam" id="3.40.640.10:FF:000033">
    <property type="entry name" value="Aspartate aminotransferase"/>
    <property type="match status" value="1"/>
</dbReference>
<protein>
    <recommendedName>
        <fullName evidence="6">Aminotransferase</fullName>
        <ecNumber evidence="6">2.6.1.-</ecNumber>
    </recommendedName>
</protein>
<evidence type="ECO:0000256" key="1">
    <source>
        <dbReference type="ARBA" id="ARBA00001933"/>
    </source>
</evidence>
<keyword evidence="4 6" id="KW-0808">Transferase</keyword>
<feature type="domain" description="Aminotransferase class I/classII large" evidence="8">
    <location>
        <begin position="34"/>
        <end position="394"/>
    </location>
</feature>
<dbReference type="GO" id="GO:0006520">
    <property type="term" value="P:amino acid metabolic process"/>
    <property type="evidence" value="ECO:0007669"/>
    <property type="project" value="InterPro"/>
</dbReference>
<dbReference type="InterPro" id="IPR015422">
    <property type="entry name" value="PyrdxlP-dep_Trfase_small"/>
</dbReference>
<dbReference type="GO" id="GO:0008483">
    <property type="term" value="F:transaminase activity"/>
    <property type="evidence" value="ECO:0007669"/>
    <property type="project" value="UniProtKB-KW"/>
</dbReference>
<evidence type="ECO:0000313" key="10">
    <source>
        <dbReference type="Proteomes" id="UP000594467"/>
    </source>
</evidence>
<comment type="cofactor">
    <cofactor evidence="1 6">
        <name>pyridoxal 5'-phosphate</name>
        <dbReference type="ChEBI" id="CHEBI:597326"/>
    </cofactor>
</comment>
<evidence type="ECO:0000259" key="8">
    <source>
        <dbReference type="Pfam" id="PF00155"/>
    </source>
</evidence>
<gene>
    <name evidence="9" type="ORF">I5R27_07930</name>
</gene>
<dbReference type="Pfam" id="PF00155">
    <property type="entry name" value="Aminotran_1_2"/>
    <property type="match status" value="1"/>
</dbReference>
<dbReference type="SUPFAM" id="SSF53383">
    <property type="entry name" value="PLP-dependent transferases"/>
    <property type="match status" value="1"/>
</dbReference>
<keyword evidence="3 6" id="KW-0032">Aminotransferase</keyword>
<dbReference type="GO" id="GO:0030170">
    <property type="term" value="F:pyridoxal phosphate binding"/>
    <property type="evidence" value="ECO:0007669"/>
    <property type="project" value="InterPro"/>
</dbReference>
<dbReference type="AlphaFoldDB" id="A0A9Q6VRE0"/>
<dbReference type="InterPro" id="IPR004839">
    <property type="entry name" value="Aminotransferase_I/II_large"/>
</dbReference>
<dbReference type="Gene3D" id="3.90.1150.10">
    <property type="entry name" value="Aspartate Aminotransferase, domain 1"/>
    <property type="match status" value="1"/>
</dbReference>
<accession>A0A9Q6VRE0</accession>
<dbReference type="Proteomes" id="UP000594467">
    <property type="component" value="Chromosome"/>
</dbReference>
<dbReference type="PROSITE" id="PS00105">
    <property type="entry name" value="AA_TRANSFER_CLASS_1"/>
    <property type="match status" value="1"/>
</dbReference>
<evidence type="ECO:0000256" key="3">
    <source>
        <dbReference type="ARBA" id="ARBA00022576"/>
    </source>
</evidence>
<dbReference type="InterPro" id="IPR050596">
    <property type="entry name" value="AspAT/PAT-like"/>
</dbReference>
<name>A0A9Q6VRE0_PSEFR</name>
<dbReference type="CDD" id="cd00609">
    <property type="entry name" value="AAT_like"/>
    <property type="match status" value="1"/>
</dbReference>
<dbReference type="PANTHER" id="PTHR46383">
    <property type="entry name" value="ASPARTATE AMINOTRANSFERASE"/>
    <property type="match status" value="1"/>
</dbReference>
<sequence>MSTSRISARVQRIKPSPSSAASDRANELRRQGKSIINLVVGEPDFDTPAHIRAAACTAIERGETRYTANAGTPQLRQAIVDKLQRENGLSYATSQVLVTSGAKSAIFNAFAATLGAGDEVLIPAPYWVSYPDMVLACEGEPVTLACPEENAFKLTPAQLRDAITPRTRWLLLNSPSNPTGASYSAAELRALADVLLDAPHVLLMTDDIYEHIRYDGLDNPHILAIEPALSDRTLVVNGVSKTYAMTGWRIGYAAGPADVIGAMATLQSQSTSNACSVSQAAAVEALNGDQQFVKDSVQVYQERRDRCLDLLNGIDGLSCRKPDGAFYLYVNCSGLLGKTTPQGKRLDSDYDVVMYLLESQGVAVVAGTAYGLAPFFRMSIATALDTLEQGCSRIATAVAALN</sequence>
<evidence type="ECO:0000256" key="4">
    <source>
        <dbReference type="ARBA" id="ARBA00022679"/>
    </source>
</evidence>
<dbReference type="Gene3D" id="3.40.640.10">
    <property type="entry name" value="Type I PLP-dependent aspartate aminotransferase-like (Major domain)"/>
    <property type="match status" value="1"/>
</dbReference>
<evidence type="ECO:0000313" key="9">
    <source>
        <dbReference type="EMBL" id="QPL33007.1"/>
    </source>
</evidence>